<dbReference type="SUPFAM" id="SSF55785">
    <property type="entry name" value="PYP-like sensor domain (PAS domain)"/>
    <property type="match status" value="1"/>
</dbReference>
<dbReference type="Gene3D" id="3.30.450.20">
    <property type="entry name" value="PAS domain"/>
    <property type="match status" value="1"/>
</dbReference>
<accession>A0A6M4ISZ5</accession>
<dbReference type="EMBL" id="CP053085">
    <property type="protein sequence ID" value="QJR37894.1"/>
    <property type="molecule type" value="Genomic_DNA"/>
</dbReference>
<name>A0A6M4ISZ5_9BACT</name>
<dbReference type="Gene3D" id="3.30.450.40">
    <property type="match status" value="1"/>
</dbReference>
<dbReference type="RefSeq" id="WP_171227330.1">
    <property type="nucleotide sequence ID" value="NZ_CP053085.1"/>
</dbReference>
<organism evidence="2 3">
    <name type="scientific">Gemmatimonas groenlandica</name>
    <dbReference type="NCBI Taxonomy" id="2732249"/>
    <lineage>
        <taxon>Bacteria</taxon>
        <taxon>Pseudomonadati</taxon>
        <taxon>Gemmatimonadota</taxon>
        <taxon>Gemmatimonadia</taxon>
        <taxon>Gemmatimonadales</taxon>
        <taxon>Gemmatimonadaceae</taxon>
        <taxon>Gemmatimonas</taxon>
    </lineage>
</organism>
<evidence type="ECO:0000259" key="1">
    <source>
        <dbReference type="Pfam" id="PF08448"/>
    </source>
</evidence>
<dbReference type="InterPro" id="IPR035965">
    <property type="entry name" value="PAS-like_dom_sf"/>
</dbReference>
<dbReference type="NCBIfam" id="TIGR00229">
    <property type="entry name" value="sensory_box"/>
    <property type="match status" value="1"/>
</dbReference>
<dbReference type="InterPro" id="IPR000014">
    <property type="entry name" value="PAS"/>
</dbReference>
<evidence type="ECO:0000313" key="3">
    <source>
        <dbReference type="Proteomes" id="UP000500938"/>
    </source>
</evidence>
<reference evidence="2 3" key="1">
    <citation type="submission" date="2020-05" db="EMBL/GenBank/DDBJ databases">
        <title>Complete genome sequence of Gemmatimonas greenlandica TET16.</title>
        <authorList>
            <person name="Zeng Y."/>
        </authorList>
    </citation>
    <scope>NUCLEOTIDE SEQUENCE [LARGE SCALE GENOMIC DNA]</scope>
    <source>
        <strain evidence="2 3">TET16</strain>
    </source>
</reference>
<evidence type="ECO:0000313" key="2">
    <source>
        <dbReference type="EMBL" id="QJR37894.1"/>
    </source>
</evidence>
<dbReference type="SUPFAM" id="SSF55781">
    <property type="entry name" value="GAF domain-like"/>
    <property type="match status" value="1"/>
</dbReference>
<gene>
    <name evidence="2" type="ORF">HKW67_21375</name>
</gene>
<dbReference type="AlphaFoldDB" id="A0A6M4ISZ5"/>
<protein>
    <submittedName>
        <fullName evidence="2">PAS domain-containing protein</fullName>
    </submittedName>
</protein>
<proteinExistence type="predicted"/>
<feature type="domain" description="PAS fold-4" evidence="1">
    <location>
        <begin position="9"/>
        <end position="118"/>
    </location>
</feature>
<dbReference type="Pfam" id="PF08448">
    <property type="entry name" value="PAS_4"/>
    <property type="match status" value="1"/>
</dbReference>
<dbReference type="InterPro" id="IPR029016">
    <property type="entry name" value="GAF-like_dom_sf"/>
</dbReference>
<dbReference type="Proteomes" id="UP000500938">
    <property type="component" value="Chromosome"/>
</dbReference>
<keyword evidence="3" id="KW-1185">Reference proteome</keyword>
<dbReference type="KEGG" id="ggr:HKW67_21375"/>
<dbReference type="InterPro" id="IPR013656">
    <property type="entry name" value="PAS_4"/>
</dbReference>
<sequence>MPLTTDLLFESSPDCAKVLDLQGNLVSMNRNGQCLMEVDDLSQMCGLAWTTLWPGESRQQIESALEQARQGDLGQFTAFCPTSKGVPKFWDVCVSPIHGTDRQLQGFLAVSRDVTELQELLRAREQAVILADAQKLAMEQAVSGASLEQVLGTVVRAAEAHSQEAMLVSVLLAHDGHLRHGAAPSLPQAYSAAIDGMATGPNAGSCGTAAHFNQEVIVSDIATDPLWQDYKELALSHGLRS</sequence>